<organism evidence="1">
    <name type="scientific">Rhizophora mucronata</name>
    <name type="common">Asiatic mangrove</name>
    <dbReference type="NCBI Taxonomy" id="61149"/>
    <lineage>
        <taxon>Eukaryota</taxon>
        <taxon>Viridiplantae</taxon>
        <taxon>Streptophyta</taxon>
        <taxon>Embryophyta</taxon>
        <taxon>Tracheophyta</taxon>
        <taxon>Spermatophyta</taxon>
        <taxon>Magnoliopsida</taxon>
        <taxon>eudicotyledons</taxon>
        <taxon>Gunneridae</taxon>
        <taxon>Pentapetalae</taxon>
        <taxon>rosids</taxon>
        <taxon>fabids</taxon>
        <taxon>Malpighiales</taxon>
        <taxon>Rhizophoraceae</taxon>
        <taxon>Rhizophora</taxon>
    </lineage>
</organism>
<dbReference type="EMBL" id="GGEC01058663">
    <property type="protein sequence ID" value="MBX39147.1"/>
    <property type="molecule type" value="Transcribed_RNA"/>
</dbReference>
<name>A0A2P2N9H8_RHIMU</name>
<accession>A0A2P2N9H8</accession>
<protein>
    <submittedName>
        <fullName evidence="1">Uncharacterized protein</fullName>
    </submittedName>
</protein>
<dbReference type="AlphaFoldDB" id="A0A2P2N9H8"/>
<reference evidence="1" key="1">
    <citation type="submission" date="2018-02" db="EMBL/GenBank/DDBJ databases">
        <title>Rhizophora mucronata_Transcriptome.</title>
        <authorList>
            <person name="Meera S.P."/>
            <person name="Sreeshan A."/>
            <person name="Augustine A."/>
        </authorList>
    </citation>
    <scope>NUCLEOTIDE SEQUENCE</scope>
    <source>
        <tissue evidence="1">Leaf</tissue>
    </source>
</reference>
<evidence type="ECO:0000313" key="1">
    <source>
        <dbReference type="EMBL" id="MBX39147.1"/>
    </source>
</evidence>
<sequence length="23" mass="2996">MYFFLLPFFVFFFLFQKQVKRSD</sequence>
<proteinExistence type="predicted"/>